<keyword evidence="2" id="KW-1185">Reference proteome</keyword>
<evidence type="ECO:0000313" key="1">
    <source>
        <dbReference type="EMBL" id="OOP67342.1"/>
    </source>
</evidence>
<dbReference type="AlphaFoldDB" id="A0A8E2LE43"/>
<gene>
    <name evidence="1" type="ORF">BWZ43_16210</name>
</gene>
<comment type="caution">
    <text evidence="1">The sequence shown here is derived from an EMBL/GenBank/DDBJ whole genome shotgun (WGS) entry which is preliminary data.</text>
</comment>
<evidence type="ECO:0008006" key="3">
    <source>
        <dbReference type="Google" id="ProtNLM"/>
    </source>
</evidence>
<feature type="non-terminal residue" evidence="1">
    <location>
        <position position="1"/>
    </location>
</feature>
<proteinExistence type="predicted"/>
<sequence length="549" mass="65032">VSLTKELWFQFVRWKLKNMQGNRETSLHRVSGFRYTTKLLAEFTATKEIYEFSVNELNLGIFNNNIPKKYQKEIFSFLYNIKQTVEQKTGKKLFNVSKLNFKYENTNKQEKEIYSVDEYLALYNYVSDFESHRLLAISDVEKGLNNKKGYKKYDSFWLYVLLHMSNGWRNGTVLEFPRFHNPIFDKLNLNSLESLENLQLTYNEAEQIVKYYQMQWFEHNKTKEKATFYCSSVLTLPMAYAIVICEFRCRKLHLHNENNLIHFYNSRNNVTPTIHDGFFKNHNSEFKFESRKMNRTVLTYTSSIIESTFNGDPIEIARHLRGHTTSETTNIYIQLPQEHLDFISEQLFDTGYFGFIYNQVNHLLIGENPTNRIEQTKASNELKEMLGDVVKLEDTTSYLKQLSQERDDLGKYLEEMPKEELKNRLNLINLGLSPAKEETYQCFFSSCIAKKIDCNKCPFSIPHFYSLNSISKRIKRTLKSYQEIVCNQEIPVGEKIRLYNLLIIDYKSIMEAKQKFGNEIVEMFIDSDLNEFSRLLVELPDPQYFENIY</sequence>
<organism evidence="1 2">
    <name type="scientific">Heyndrickxia oleronia</name>
    <dbReference type="NCBI Taxonomy" id="38875"/>
    <lineage>
        <taxon>Bacteria</taxon>
        <taxon>Bacillati</taxon>
        <taxon>Bacillota</taxon>
        <taxon>Bacilli</taxon>
        <taxon>Bacillales</taxon>
        <taxon>Bacillaceae</taxon>
        <taxon>Heyndrickxia</taxon>
    </lineage>
</organism>
<dbReference type="EMBL" id="MTLA01000204">
    <property type="protein sequence ID" value="OOP67342.1"/>
    <property type="molecule type" value="Genomic_DNA"/>
</dbReference>
<reference evidence="1 2" key="1">
    <citation type="submission" date="2017-01" db="EMBL/GenBank/DDBJ databases">
        <title>Draft genome sequence of Bacillus oleronius.</title>
        <authorList>
            <person name="Allam M."/>
        </authorList>
    </citation>
    <scope>NUCLEOTIDE SEQUENCE [LARGE SCALE GENOMIC DNA]</scope>
    <source>
        <strain evidence="1 2">DSM 9356</strain>
    </source>
</reference>
<protein>
    <recommendedName>
        <fullName evidence="3">Integrase</fullName>
    </recommendedName>
</protein>
<evidence type="ECO:0000313" key="2">
    <source>
        <dbReference type="Proteomes" id="UP000189761"/>
    </source>
</evidence>
<name>A0A8E2LE43_9BACI</name>
<accession>A0A8E2LE43</accession>
<dbReference type="Proteomes" id="UP000189761">
    <property type="component" value="Unassembled WGS sequence"/>
</dbReference>